<dbReference type="AlphaFoldDB" id="A0A4S2MTL4"/>
<dbReference type="Proteomes" id="UP000298138">
    <property type="component" value="Unassembled WGS sequence"/>
</dbReference>
<evidence type="ECO:0000256" key="3">
    <source>
        <dbReference type="ARBA" id="ARBA00022801"/>
    </source>
</evidence>
<dbReference type="Gene3D" id="3.40.50.1240">
    <property type="entry name" value="Phosphoglycerate mutase-like"/>
    <property type="match status" value="1"/>
</dbReference>
<dbReference type="GO" id="GO:0016158">
    <property type="term" value="F:inositol hexakisphosphate 3-phosphatase activity"/>
    <property type="evidence" value="ECO:0007669"/>
    <property type="project" value="UniProtKB-EC"/>
</dbReference>
<accession>A0A4S2MTL4</accession>
<keyword evidence="5" id="KW-1185">Reference proteome</keyword>
<dbReference type="PANTHER" id="PTHR11567">
    <property type="entry name" value="ACID PHOSPHATASE-RELATED"/>
    <property type="match status" value="1"/>
</dbReference>
<dbReference type="PANTHER" id="PTHR11567:SF110">
    <property type="entry name" value="2-PHOSPHOXYLOSE PHOSPHATASE 1"/>
    <property type="match status" value="1"/>
</dbReference>
<evidence type="ECO:0000256" key="2">
    <source>
        <dbReference type="ARBA" id="ARBA00012632"/>
    </source>
</evidence>
<evidence type="ECO:0000313" key="5">
    <source>
        <dbReference type="Proteomes" id="UP000298138"/>
    </source>
</evidence>
<dbReference type="CDD" id="cd07061">
    <property type="entry name" value="HP_HAP_like"/>
    <property type="match status" value="1"/>
</dbReference>
<proteinExistence type="inferred from homology"/>
<evidence type="ECO:0000313" key="4">
    <source>
        <dbReference type="EMBL" id="TGZ79833.1"/>
    </source>
</evidence>
<sequence length="452" mass="51566">MSTFEPRSPYSEEELKNLYPENLELRNVQVLFRHGERTPTAVRLENAGVARFWPFCHSAKAFTSAVLGNGQEWDHLRFERRIETFEESGSAMVAASPEKHVDNICLQGQLTDRGRETTLALGMRLRKLYVEQLGFLPSYLDDVNKTFFLRMTPIPRAGESLHQVFTGLYPVSFRNPNDIPIINTRNPQDENLYPNDANCRRFNQLARSFAKLAAETHNNSPEMQYLQEKLGKWMPDGQKVAVDGHPRLSGLMDTTNAVLAHANPHSLPQEFHDPEVRRIMNDINVDEWFRGYSQSSEYRRLGVGSLMGDIKDRALQTVKGKSTIKVGLYGCHDTTIAGLLATMGAFDNLWPPFTSSIAFETFHDRNQKPGLLQSLMRRNPEEGWYVRVRYNDKVVIPKTCRKPGNHLEGDESFCTMTAFREMCEKIAPTNWKYECLQNMGNGHGIPPVEPVE</sequence>
<organism evidence="4 5">
    <name type="scientific">Ascodesmis nigricans</name>
    <dbReference type="NCBI Taxonomy" id="341454"/>
    <lineage>
        <taxon>Eukaryota</taxon>
        <taxon>Fungi</taxon>
        <taxon>Dikarya</taxon>
        <taxon>Ascomycota</taxon>
        <taxon>Pezizomycotina</taxon>
        <taxon>Pezizomycetes</taxon>
        <taxon>Pezizales</taxon>
        <taxon>Ascodesmidaceae</taxon>
        <taxon>Ascodesmis</taxon>
    </lineage>
</organism>
<dbReference type="SUPFAM" id="SSF53254">
    <property type="entry name" value="Phosphoglycerate mutase-like"/>
    <property type="match status" value="1"/>
</dbReference>
<dbReference type="InterPro" id="IPR033379">
    <property type="entry name" value="Acid_Pase_AS"/>
</dbReference>
<reference evidence="4 5" key="1">
    <citation type="submission" date="2019-04" db="EMBL/GenBank/DDBJ databases">
        <title>Comparative genomics and transcriptomics to analyze fruiting body development in filamentous ascomycetes.</title>
        <authorList>
            <consortium name="DOE Joint Genome Institute"/>
            <person name="Lutkenhaus R."/>
            <person name="Traeger S."/>
            <person name="Breuer J."/>
            <person name="Kuo A."/>
            <person name="Lipzen A."/>
            <person name="Pangilinan J."/>
            <person name="Dilworth D."/>
            <person name="Sandor L."/>
            <person name="Poggeler S."/>
            <person name="Barry K."/>
            <person name="Grigoriev I.V."/>
            <person name="Nowrousian M."/>
        </authorList>
    </citation>
    <scope>NUCLEOTIDE SEQUENCE [LARGE SCALE GENOMIC DNA]</scope>
    <source>
        <strain evidence="4 5">CBS 389.68</strain>
    </source>
</reference>
<dbReference type="InterPro" id="IPR050645">
    <property type="entry name" value="Histidine_acid_phosphatase"/>
</dbReference>
<evidence type="ECO:0000256" key="1">
    <source>
        <dbReference type="ARBA" id="ARBA00005375"/>
    </source>
</evidence>
<protein>
    <recommendedName>
        <fullName evidence="2">3-phytase</fullName>
        <ecNumber evidence="2">3.1.3.8</ecNumber>
    </recommendedName>
</protein>
<dbReference type="PROSITE" id="PS00616">
    <property type="entry name" value="HIS_ACID_PHOSPHAT_1"/>
    <property type="match status" value="1"/>
</dbReference>
<dbReference type="STRING" id="341454.A0A4S2MTL4"/>
<name>A0A4S2MTL4_9PEZI</name>
<dbReference type="EMBL" id="ML220128">
    <property type="protein sequence ID" value="TGZ79833.1"/>
    <property type="molecule type" value="Genomic_DNA"/>
</dbReference>
<comment type="similarity">
    <text evidence="1">Belongs to the histidine acid phosphatase family.</text>
</comment>
<dbReference type="EC" id="3.1.3.8" evidence="2"/>
<dbReference type="Pfam" id="PF00328">
    <property type="entry name" value="His_Phos_2"/>
    <property type="match status" value="1"/>
</dbReference>
<gene>
    <name evidence="4" type="ORF">EX30DRAFT_379946</name>
</gene>
<dbReference type="InterPro" id="IPR029033">
    <property type="entry name" value="His_PPase_superfam"/>
</dbReference>
<dbReference type="InParanoid" id="A0A4S2MTL4"/>
<dbReference type="InterPro" id="IPR000560">
    <property type="entry name" value="His_Pase_clade-2"/>
</dbReference>
<keyword evidence="3" id="KW-0378">Hydrolase</keyword>
<dbReference type="OrthoDB" id="10257284at2759"/>